<dbReference type="GeneID" id="66102530"/>
<dbReference type="AlphaFoldDB" id="A0A9P7VP63"/>
<dbReference type="Proteomes" id="UP000812287">
    <property type="component" value="Unassembled WGS sequence"/>
</dbReference>
<feature type="compositionally biased region" description="Acidic residues" evidence="1">
    <location>
        <begin position="101"/>
        <end position="112"/>
    </location>
</feature>
<evidence type="ECO:0000313" key="3">
    <source>
        <dbReference type="Proteomes" id="UP000812287"/>
    </source>
</evidence>
<reference evidence="2" key="1">
    <citation type="submission" date="2020-11" db="EMBL/GenBank/DDBJ databases">
        <title>Adaptations for nitrogen fixation in a non-lichenized fungal sporocarp promotes dispersal by wood-feeding termites.</title>
        <authorList>
            <consortium name="DOE Joint Genome Institute"/>
            <person name="Koch R.A."/>
            <person name="Yoon G."/>
            <person name="Arayal U."/>
            <person name="Lail K."/>
            <person name="Amirebrahimi M."/>
            <person name="Labutti K."/>
            <person name="Lipzen A."/>
            <person name="Riley R."/>
            <person name="Barry K."/>
            <person name="Henrissat B."/>
            <person name="Grigoriev I.V."/>
            <person name="Herr J.R."/>
            <person name="Aime M.C."/>
        </authorList>
    </citation>
    <scope>NUCLEOTIDE SEQUENCE</scope>
    <source>
        <strain evidence="2">MCA 3950</strain>
    </source>
</reference>
<organism evidence="2 3">
    <name type="scientific">Guyanagaster necrorhizus</name>
    <dbReference type="NCBI Taxonomy" id="856835"/>
    <lineage>
        <taxon>Eukaryota</taxon>
        <taxon>Fungi</taxon>
        <taxon>Dikarya</taxon>
        <taxon>Basidiomycota</taxon>
        <taxon>Agaricomycotina</taxon>
        <taxon>Agaricomycetes</taxon>
        <taxon>Agaricomycetidae</taxon>
        <taxon>Agaricales</taxon>
        <taxon>Marasmiineae</taxon>
        <taxon>Physalacriaceae</taxon>
        <taxon>Guyanagaster</taxon>
    </lineage>
</organism>
<accession>A0A9P7VP63</accession>
<feature type="compositionally biased region" description="Polar residues" evidence="1">
    <location>
        <begin position="70"/>
        <end position="82"/>
    </location>
</feature>
<dbReference type="EMBL" id="MU250541">
    <property type="protein sequence ID" value="KAG7444057.1"/>
    <property type="molecule type" value="Genomic_DNA"/>
</dbReference>
<protein>
    <submittedName>
        <fullName evidence="2">Uncharacterized protein</fullName>
    </submittedName>
</protein>
<keyword evidence="3" id="KW-1185">Reference proteome</keyword>
<name>A0A9P7VP63_9AGAR</name>
<sequence>MAYALTVIFESGYRSACSCNRSTTERMASSDKTEQPTAADSPDENKSETPVVDNAAAAASNDNTSEEKSQPGTGSGTLNEASTPGGEAAGCNAGQQLAADSDSEEEEEEEEWDMSRMGFRGPIGIPMTGGGGLKRPMQKPRPKPST</sequence>
<proteinExistence type="predicted"/>
<evidence type="ECO:0000256" key="1">
    <source>
        <dbReference type="SAM" id="MobiDB-lite"/>
    </source>
</evidence>
<gene>
    <name evidence="2" type="ORF">BT62DRAFT_249469</name>
</gene>
<dbReference type="RefSeq" id="XP_043037557.1">
    <property type="nucleotide sequence ID" value="XM_043180234.1"/>
</dbReference>
<dbReference type="OrthoDB" id="2919506at2759"/>
<evidence type="ECO:0000313" key="2">
    <source>
        <dbReference type="EMBL" id="KAG7444057.1"/>
    </source>
</evidence>
<comment type="caution">
    <text evidence="2">The sequence shown here is derived from an EMBL/GenBank/DDBJ whole genome shotgun (WGS) entry which is preliminary data.</text>
</comment>
<feature type="region of interest" description="Disordered" evidence="1">
    <location>
        <begin position="19"/>
        <end position="146"/>
    </location>
</feature>
<feature type="compositionally biased region" description="Basic residues" evidence="1">
    <location>
        <begin position="136"/>
        <end position="146"/>
    </location>
</feature>